<sequence>MNGPKLHIVVDTLGLVLVVVVHAANIHDSPAARLVISRLALLGFEQINKLLADSGYGKKLAGWMKKSYGLILEVVKVSELAGF</sequence>
<proteinExistence type="predicted"/>
<dbReference type="Pfam" id="PF01609">
    <property type="entry name" value="DDE_Tnp_1"/>
    <property type="match status" value="1"/>
</dbReference>
<dbReference type="PANTHER" id="PTHR30007">
    <property type="entry name" value="PHP DOMAIN PROTEIN"/>
    <property type="match status" value="1"/>
</dbReference>
<gene>
    <name evidence="2" type="ORF">GJR95_26205</name>
</gene>
<reference evidence="2 3" key="1">
    <citation type="submission" date="2019-11" db="EMBL/GenBank/DDBJ databases">
        <title>Spirosoma endbachense sp. nov., isolated from a natural salt meadow.</title>
        <authorList>
            <person name="Rojas J."/>
            <person name="Ambika Manirajan B."/>
            <person name="Ratering S."/>
            <person name="Suarez C."/>
            <person name="Geissler-Plaum R."/>
            <person name="Schnell S."/>
        </authorList>
    </citation>
    <scope>NUCLEOTIDE SEQUENCE [LARGE SCALE GENOMIC DNA]</scope>
    <source>
        <strain evidence="2 3">I-24</strain>
    </source>
</reference>
<evidence type="ECO:0000313" key="3">
    <source>
        <dbReference type="Proteomes" id="UP000464577"/>
    </source>
</evidence>
<evidence type="ECO:0000313" key="2">
    <source>
        <dbReference type="EMBL" id="QHW01470.1"/>
    </source>
</evidence>
<dbReference type="InterPro" id="IPR002559">
    <property type="entry name" value="Transposase_11"/>
</dbReference>
<dbReference type="KEGG" id="senf:GJR95_26205"/>
<organism evidence="2 3">
    <name type="scientific">Spirosoma endbachense</name>
    <dbReference type="NCBI Taxonomy" id="2666025"/>
    <lineage>
        <taxon>Bacteria</taxon>
        <taxon>Pseudomonadati</taxon>
        <taxon>Bacteroidota</taxon>
        <taxon>Cytophagia</taxon>
        <taxon>Cytophagales</taxon>
        <taxon>Cytophagaceae</taxon>
        <taxon>Spirosoma</taxon>
    </lineage>
</organism>
<dbReference type="GO" id="GO:0003677">
    <property type="term" value="F:DNA binding"/>
    <property type="evidence" value="ECO:0007669"/>
    <property type="project" value="InterPro"/>
</dbReference>
<dbReference type="GO" id="GO:0004803">
    <property type="term" value="F:transposase activity"/>
    <property type="evidence" value="ECO:0007669"/>
    <property type="project" value="InterPro"/>
</dbReference>
<evidence type="ECO:0000259" key="1">
    <source>
        <dbReference type="Pfam" id="PF01609"/>
    </source>
</evidence>
<dbReference type="AlphaFoldDB" id="A0A6P1WBW1"/>
<accession>A0A6P1WBW1</accession>
<feature type="domain" description="Transposase IS4-like" evidence="1">
    <location>
        <begin position="3"/>
        <end position="65"/>
    </location>
</feature>
<name>A0A6P1WBW1_9BACT</name>
<dbReference type="GO" id="GO:0006313">
    <property type="term" value="P:DNA transposition"/>
    <property type="evidence" value="ECO:0007669"/>
    <property type="project" value="InterPro"/>
</dbReference>
<dbReference type="PANTHER" id="PTHR30007:SF0">
    <property type="entry name" value="TRANSPOSASE"/>
    <property type="match status" value="1"/>
</dbReference>
<keyword evidence="3" id="KW-1185">Reference proteome</keyword>
<protein>
    <submittedName>
        <fullName evidence="2">Transposase</fullName>
    </submittedName>
</protein>
<dbReference type="Proteomes" id="UP000464577">
    <property type="component" value="Chromosome"/>
</dbReference>
<dbReference type="EMBL" id="CP045997">
    <property type="protein sequence ID" value="QHW01470.1"/>
    <property type="molecule type" value="Genomic_DNA"/>
</dbReference>